<dbReference type="Proteomes" id="UP000282957">
    <property type="component" value="Unassembled WGS sequence"/>
</dbReference>
<proteinExistence type="predicted"/>
<dbReference type="PANTHER" id="PTHR34512:SF30">
    <property type="entry name" value="OUTER MEMBRANE PROTEIN ASSEMBLY FACTOR BAMB"/>
    <property type="match status" value="1"/>
</dbReference>
<dbReference type="OrthoDB" id="5290752at2"/>
<organism evidence="3 4">
    <name type="scientific">Rhodovarius crocodyli</name>
    <dbReference type="NCBI Taxonomy" id="1979269"/>
    <lineage>
        <taxon>Bacteria</taxon>
        <taxon>Pseudomonadati</taxon>
        <taxon>Pseudomonadota</taxon>
        <taxon>Alphaproteobacteria</taxon>
        <taxon>Acetobacterales</taxon>
        <taxon>Roseomonadaceae</taxon>
        <taxon>Rhodovarius</taxon>
    </lineage>
</organism>
<evidence type="ECO:0000313" key="4">
    <source>
        <dbReference type="Proteomes" id="UP000282957"/>
    </source>
</evidence>
<feature type="region of interest" description="Disordered" evidence="1">
    <location>
        <begin position="104"/>
        <end position="130"/>
    </location>
</feature>
<comment type="caution">
    <text evidence="3">The sequence shown here is derived from an EMBL/GenBank/DDBJ whole genome shotgun (WGS) entry which is preliminary data.</text>
</comment>
<keyword evidence="4" id="KW-1185">Reference proteome</keyword>
<dbReference type="InterPro" id="IPR011047">
    <property type="entry name" value="Quinoprotein_ADH-like_sf"/>
</dbReference>
<feature type="domain" description="Pyrrolo-quinoline quinone repeat" evidence="2">
    <location>
        <begin position="417"/>
        <end position="482"/>
    </location>
</feature>
<dbReference type="EMBL" id="SACL01000005">
    <property type="protein sequence ID" value="RVT95551.1"/>
    <property type="molecule type" value="Genomic_DNA"/>
</dbReference>
<feature type="domain" description="Pyrrolo-quinoline quinone repeat" evidence="2">
    <location>
        <begin position="165"/>
        <end position="401"/>
    </location>
</feature>
<dbReference type="AlphaFoldDB" id="A0A437MD29"/>
<protein>
    <submittedName>
        <fullName evidence="3">Dehydrogenase</fullName>
    </submittedName>
</protein>
<evidence type="ECO:0000313" key="3">
    <source>
        <dbReference type="EMBL" id="RVT95551.1"/>
    </source>
</evidence>
<dbReference type="SUPFAM" id="SSF50998">
    <property type="entry name" value="Quinoprotein alcohol dehydrogenase-like"/>
    <property type="match status" value="1"/>
</dbReference>
<dbReference type="Pfam" id="PF13360">
    <property type="entry name" value="PQQ_2"/>
    <property type="match status" value="2"/>
</dbReference>
<evidence type="ECO:0000256" key="1">
    <source>
        <dbReference type="SAM" id="MobiDB-lite"/>
    </source>
</evidence>
<dbReference type="SMART" id="SM00564">
    <property type="entry name" value="PQQ"/>
    <property type="match status" value="6"/>
</dbReference>
<dbReference type="PANTHER" id="PTHR34512">
    <property type="entry name" value="CELL SURFACE PROTEIN"/>
    <property type="match status" value="1"/>
</dbReference>
<dbReference type="InterPro" id="IPR018391">
    <property type="entry name" value="PQQ_b-propeller_rpt"/>
</dbReference>
<evidence type="ECO:0000259" key="2">
    <source>
        <dbReference type="Pfam" id="PF13360"/>
    </source>
</evidence>
<dbReference type="InterPro" id="IPR002372">
    <property type="entry name" value="PQQ_rpt_dom"/>
</dbReference>
<dbReference type="InterPro" id="IPR015943">
    <property type="entry name" value="WD40/YVTN_repeat-like_dom_sf"/>
</dbReference>
<accession>A0A437MD29</accession>
<name>A0A437MD29_9PROT</name>
<dbReference type="Gene3D" id="2.130.10.10">
    <property type="entry name" value="YVTN repeat-like/Quinoprotein amine dehydrogenase"/>
    <property type="match status" value="1"/>
</dbReference>
<gene>
    <name evidence="3" type="ORF">EOD42_15175</name>
</gene>
<sequence>MRPLASGCRNFPATTRFPRGCATARNASSPAWRADMNATRRTALLGGSALILAGCDTLRDWGDSILGTTKVPLSGERVPVIAASQQGIGVDADAAGRRVELPTPQSNTTWLQPGGTPDHAPGHPALPRPIGQVWRTDIGSGNGYRQRLTAAPVLDENTAYAMDAFGWVSAIDLARGSRRWQTDTRPRRDRDGAMGGALALEGGTLYVATGLAEIMALDPANGTIKWRAPLASAARGGIVVGAGRIFVPNVANQVQALSTEDGRQLWAYSGRPVQALPLGLASPALVDDTVVCGMASGEITALRVNDGRQLWSESLATNNAAAASIADIGAITASPVIDRGRVFVVGMGGLTSALDLRSGRRVWEREVGGIQTPWSAGDWLFVLTRENRLLAMGRDDGRIRWLCSLPQFEDERRRRDPISWGPPVLAGGRLLLTGSHAQMFEVDAADGEIVARLRLPGGSELQPAIAQSSAYLLTDSGELVALRGVG</sequence>
<reference evidence="3 4" key="1">
    <citation type="submission" date="2019-01" db="EMBL/GenBank/DDBJ databases">
        <authorList>
            <person name="Chen W.-M."/>
        </authorList>
    </citation>
    <scope>NUCLEOTIDE SEQUENCE [LARGE SCALE GENOMIC DNA]</scope>
    <source>
        <strain evidence="3 4">CCP-6</strain>
    </source>
</reference>